<dbReference type="InParanoid" id="A2EB21"/>
<accession>A2EB21</accession>
<name>A2EB21_TRIV3</name>
<dbReference type="AlphaFoldDB" id="A2EB21"/>
<protein>
    <submittedName>
        <fullName evidence="1">Uncharacterized protein</fullName>
    </submittedName>
</protein>
<dbReference type="RefSeq" id="XP_001322384.1">
    <property type="nucleotide sequence ID" value="XM_001322349.1"/>
</dbReference>
<dbReference type="VEuPathDB" id="TrichDB:TVAGG3_0397870"/>
<keyword evidence="2" id="KW-1185">Reference proteome</keyword>
<reference evidence="1" key="1">
    <citation type="submission" date="2006-10" db="EMBL/GenBank/DDBJ databases">
        <authorList>
            <person name="Amadeo P."/>
            <person name="Zhao Q."/>
            <person name="Wortman J."/>
            <person name="Fraser-Liggett C."/>
            <person name="Carlton J."/>
        </authorList>
    </citation>
    <scope>NUCLEOTIDE SEQUENCE</scope>
    <source>
        <strain evidence="1">G3</strain>
    </source>
</reference>
<reference evidence="1" key="2">
    <citation type="journal article" date="2007" name="Science">
        <title>Draft genome sequence of the sexually transmitted pathogen Trichomonas vaginalis.</title>
        <authorList>
            <person name="Carlton J.M."/>
            <person name="Hirt R.P."/>
            <person name="Silva J.C."/>
            <person name="Delcher A.L."/>
            <person name="Schatz M."/>
            <person name="Zhao Q."/>
            <person name="Wortman J.R."/>
            <person name="Bidwell S.L."/>
            <person name="Alsmark U.C.M."/>
            <person name="Besteiro S."/>
            <person name="Sicheritz-Ponten T."/>
            <person name="Noel C.J."/>
            <person name="Dacks J.B."/>
            <person name="Foster P.G."/>
            <person name="Simillion C."/>
            <person name="Van de Peer Y."/>
            <person name="Miranda-Saavedra D."/>
            <person name="Barton G.J."/>
            <person name="Westrop G.D."/>
            <person name="Mueller S."/>
            <person name="Dessi D."/>
            <person name="Fiori P.L."/>
            <person name="Ren Q."/>
            <person name="Paulsen I."/>
            <person name="Zhang H."/>
            <person name="Bastida-Corcuera F.D."/>
            <person name="Simoes-Barbosa A."/>
            <person name="Brown M.T."/>
            <person name="Hayes R.D."/>
            <person name="Mukherjee M."/>
            <person name="Okumura C.Y."/>
            <person name="Schneider R."/>
            <person name="Smith A.J."/>
            <person name="Vanacova S."/>
            <person name="Villalvazo M."/>
            <person name="Haas B.J."/>
            <person name="Pertea M."/>
            <person name="Feldblyum T.V."/>
            <person name="Utterback T.R."/>
            <person name="Shu C.L."/>
            <person name="Osoegawa K."/>
            <person name="de Jong P.J."/>
            <person name="Hrdy I."/>
            <person name="Horvathova L."/>
            <person name="Zubacova Z."/>
            <person name="Dolezal P."/>
            <person name="Malik S.B."/>
            <person name="Logsdon J.M. Jr."/>
            <person name="Henze K."/>
            <person name="Gupta A."/>
            <person name="Wang C.C."/>
            <person name="Dunne R.L."/>
            <person name="Upcroft J.A."/>
            <person name="Upcroft P."/>
            <person name="White O."/>
            <person name="Salzberg S.L."/>
            <person name="Tang P."/>
            <person name="Chiu C.-H."/>
            <person name="Lee Y.-S."/>
            <person name="Embley T.M."/>
            <person name="Coombs G.H."/>
            <person name="Mottram J.C."/>
            <person name="Tachezy J."/>
            <person name="Fraser-Liggett C.M."/>
            <person name="Johnson P.J."/>
        </authorList>
    </citation>
    <scope>NUCLEOTIDE SEQUENCE [LARGE SCALE GENOMIC DNA]</scope>
    <source>
        <strain evidence="1">G3</strain>
    </source>
</reference>
<gene>
    <name evidence="1" type="ORF">TVAG_088760</name>
</gene>
<organism evidence="1 2">
    <name type="scientific">Trichomonas vaginalis (strain ATCC PRA-98 / G3)</name>
    <dbReference type="NCBI Taxonomy" id="412133"/>
    <lineage>
        <taxon>Eukaryota</taxon>
        <taxon>Metamonada</taxon>
        <taxon>Parabasalia</taxon>
        <taxon>Trichomonadida</taxon>
        <taxon>Trichomonadidae</taxon>
        <taxon>Trichomonas</taxon>
    </lineage>
</organism>
<evidence type="ECO:0000313" key="1">
    <source>
        <dbReference type="EMBL" id="EAY10161.1"/>
    </source>
</evidence>
<dbReference type="EMBL" id="DS113343">
    <property type="protein sequence ID" value="EAY10161.1"/>
    <property type="molecule type" value="Genomic_DNA"/>
</dbReference>
<dbReference type="KEGG" id="tva:4768093"/>
<proteinExistence type="predicted"/>
<sequence length="732" mass="84674">MQEIIDHMNAHIPYDTPDQMQDCVDCLASITDTLLLKERFMMLSNFLEESKLPNFFPSTKAGILQYISQVPKITETITAQQMHFVCKLYEFFIQSPDQLSIVTDFAYKDLEPFNFQFFVYSVIPSIFGFFSCHEHLAYAYQFYMDVVMKLPSNVVEIVLKPFFLSSVTLYYVEAVYEDVNTYFCHDIQLAEKNLPAANIEIHAKTLSVSIINNLCLLPITHLNLLILLSHKGYTDCQIIEFLVKSVLIPQISMLLNASHFSNHINAFIKVAERSIEICKSNPSKNPVFYNIASIVDIPARSSDFEQHYIRYISTILDACILFASANKCIELPKILVKLGLSISDKSYIPIILKMYPKMLPAVTINKMTKNVVFEKPNLQAPEYLIPAFERVWRYIDINSMSQNLTVQNWCNQNPQVSSKFNKQFAKDLTGLCEECVTKITDGKQPCEKCQKILNDRPQISFADYLCAHEYNQVIKQSQDFEKMIQLKSSLNLLKKWISNVDRLYDKTVLSIEQKQIMKFVKSSGFKNATFSNFISQFGDVLNTPHASILFLATKYEMILENFYTNNVRNVVSRLKEQWRYHMDTSLTRIELPPCFSGVGVTKTKRLLINQYYMRISIGLESISLVPLHKRFLYIISMVDYVAKLEDVLKSGDMVLKHALKNCNNDDLIYSICMISATLGKSVDFIDALTSRERQVWLNLENIVIKLIDKDEELRKSYYQFQNEIFNHVKKYV</sequence>
<dbReference type="VEuPathDB" id="TrichDB:TVAG_088760"/>
<dbReference type="Proteomes" id="UP000001542">
    <property type="component" value="Unassembled WGS sequence"/>
</dbReference>
<evidence type="ECO:0000313" key="2">
    <source>
        <dbReference type="Proteomes" id="UP000001542"/>
    </source>
</evidence>